<evidence type="ECO:0000256" key="6">
    <source>
        <dbReference type="SAM" id="MobiDB-lite"/>
    </source>
</evidence>
<evidence type="ECO:0000259" key="7">
    <source>
        <dbReference type="PROSITE" id="PS50600"/>
    </source>
</evidence>
<protein>
    <recommendedName>
        <fullName evidence="7">Ubiquitin-like protease family profile domain-containing protein</fullName>
    </recommendedName>
</protein>
<gene>
    <name evidence="8" type="ORF">JRO89_XS03G0173000</name>
</gene>
<keyword evidence="3" id="KW-0378">Hydrolase</keyword>
<feature type="compositionally biased region" description="Low complexity" evidence="6">
    <location>
        <begin position="196"/>
        <end position="212"/>
    </location>
</feature>
<dbReference type="Pfam" id="PF02902">
    <property type="entry name" value="Peptidase_C48"/>
    <property type="match status" value="1"/>
</dbReference>
<evidence type="ECO:0000256" key="4">
    <source>
        <dbReference type="ARBA" id="ARBA00022807"/>
    </source>
</evidence>
<comment type="caution">
    <text evidence="8">The sequence shown here is derived from an EMBL/GenBank/DDBJ whole genome shotgun (WGS) entry which is preliminary data.</text>
</comment>
<evidence type="ECO:0000256" key="1">
    <source>
        <dbReference type="ARBA" id="ARBA00005234"/>
    </source>
</evidence>
<dbReference type="Proteomes" id="UP000827721">
    <property type="component" value="Unassembled WGS sequence"/>
</dbReference>
<accession>A0ABQ8IAA0</accession>
<keyword evidence="5" id="KW-0175">Coiled coil</keyword>
<comment type="similarity">
    <text evidence="1">Belongs to the peptidase C48 family.</text>
</comment>
<proteinExistence type="inferred from homology"/>
<dbReference type="PANTHER" id="PTHR12606">
    <property type="entry name" value="SENTRIN/SUMO-SPECIFIC PROTEASE"/>
    <property type="match status" value="1"/>
</dbReference>
<feature type="domain" description="Ubiquitin-like protease family profile" evidence="7">
    <location>
        <begin position="328"/>
        <end position="500"/>
    </location>
</feature>
<dbReference type="PANTHER" id="PTHR12606:SF1">
    <property type="entry name" value="UBIQUITIN-LIKE-SPECIFIC PROTEASE 1A"/>
    <property type="match status" value="1"/>
</dbReference>
<evidence type="ECO:0000256" key="5">
    <source>
        <dbReference type="SAM" id="Coils"/>
    </source>
</evidence>
<dbReference type="Gene3D" id="3.40.395.10">
    <property type="entry name" value="Adenoviral Proteinase, Chain A"/>
    <property type="match status" value="1"/>
</dbReference>
<dbReference type="PROSITE" id="PS50600">
    <property type="entry name" value="ULP_PROTEASE"/>
    <property type="match status" value="1"/>
</dbReference>
<organism evidence="8 9">
    <name type="scientific">Xanthoceras sorbifolium</name>
    <dbReference type="NCBI Taxonomy" id="99658"/>
    <lineage>
        <taxon>Eukaryota</taxon>
        <taxon>Viridiplantae</taxon>
        <taxon>Streptophyta</taxon>
        <taxon>Embryophyta</taxon>
        <taxon>Tracheophyta</taxon>
        <taxon>Spermatophyta</taxon>
        <taxon>Magnoliopsida</taxon>
        <taxon>eudicotyledons</taxon>
        <taxon>Gunneridae</taxon>
        <taxon>Pentapetalae</taxon>
        <taxon>rosids</taxon>
        <taxon>malvids</taxon>
        <taxon>Sapindales</taxon>
        <taxon>Sapindaceae</taxon>
        <taxon>Xanthoceroideae</taxon>
        <taxon>Xanthoceras</taxon>
    </lineage>
</organism>
<evidence type="ECO:0000256" key="3">
    <source>
        <dbReference type="ARBA" id="ARBA00022801"/>
    </source>
</evidence>
<feature type="coiled-coil region" evidence="5">
    <location>
        <begin position="221"/>
        <end position="254"/>
    </location>
</feature>
<evidence type="ECO:0000313" key="8">
    <source>
        <dbReference type="EMBL" id="KAH7573568.1"/>
    </source>
</evidence>
<dbReference type="InterPro" id="IPR038765">
    <property type="entry name" value="Papain-like_cys_pep_sf"/>
</dbReference>
<keyword evidence="2" id="KW-0645">Protease</keyword>
<name>A0ABQ8IAA0_9ROSI</name>
<dbReference type="SUPFAM" id="SSF54001">
    <property type="entry name" value="Cysteine proteinases"/>
    <property type="match status" value="1"/>
</dbReference>
<sequence>MGALTSNRKRGDEYLNLNYQSPYQNFQVSKRPKLAFMQHSSNQNLLSSSSTVARISKYPEAKPHLKRQVHAPCRPLKFGFGAEKLNKDSSSSRIDNGRLMGNVFSSRLEKAKQSAFGAFRYLRKDKEVIDIDDEQEQETVSEDSSVEEVEVVEDGREGRSIVLDRRSRPGSDKGEKLVTDVVEIDGKVAEKRNYSHSRPSSSSVVTHVNNNGVGNGDVLRVENTEKMLDSLSLNREALSDVEVYKQLFENAQKRDSKLKTIGFEIGLNEKRRDWFRLLWPVKQPEEKPVEEIPHEPFVPLTEEEEYEVECAFATNRRKVLVSHLGTDIDITGQLLQCLRPGAWLNDEVINVYLGLLKEREKREPQKFLKCHFFNTFFYNKLASGNKGYDFRAVKRWTTMKKLGYALIDCDKIFVPIHKQIHWCLAVINKKDKKFQYLDSLKGTDRKVLNNLAKYYVEEVKDKSGIDIDVSDWEHEFVEDLPEQENGFDCGVFMLKYMDFYSRGLGLCFDQWESKHAPHVTTFMLNILPASGHISHMPYFRLRTAKEILSLRAD</sequence>
<feature type="region of interest" description="Disordered" evidence="6">
    <location>
        <begin position="192"/>
        <end position="217"/>
    </location>
</feature>
<dbReference type="InterPro" id="IPR003653">
    <property type="entry name" value="Peptidase_C48_C"/>
</dbReference>
<reference evidence="8 9" key="1">
    <citation type="submission" date="2021-02" db="EMBL/GenBank/DDBJ databases">
        <title>Plant Genome Project.</title>
        <authorList>
            <person name="Zhang R.-G."/>
        </authorList>
    </citation>
    <scope>NUCLEOTIDE SEQUENCE [LARGE SCALE GENOMIC DNA]</scope>
    <source>
        <tissue evidence="8">Leaves</tissue>
    </source>
</reference>
<dbReference type="EMBL" id="JAFEMO010000003">
    <property type="protein sequence ID" value="KAH7573568.1"/>
    <property type="molecule type" value="Genomic_DNA"/>
</dbReference>
<keyword evidence="9" id="KW-1185">Reference proteome</keyword>
<keyword evidence="4" id="KW-0788">Thiol protease</keyword>
<evidence type="ECO:0000256" key="2">
    <source>
        <dbReference type="ARBA" id="ARBA00022670"/>
    </source>
</evidence>
<evidence type="ECO:0000313" key="9">
    <source>
        <dbReference type="Proteomes" id="UP000827721"/>
    </source>
</evidence>